<evidence type="ECO:0000313" key="1">
    <source>
        <dbReference type="EMBL" id="GLD72569.1"/>
    </source>
</evidence>
<accession>A0AAD3RJA9</accession>
<dbReference type="AlphaFoldDB" id="A0AAD3RJA9"/>
<dbReference type="EMBL" id="BRZM01001108">
    <property type="protein sequence ID" value="GLD72569.1"/>
    <property type="molecule type" value="Genomic_DNA"/>
</dbReference>
<name>A0AAD3RJA9_LATJO</name>
<proteinExistence type="predicted"/>
<protein>
    <submittedName>
        <fullName evidence="1">Uncharacterized protein</fullName>
    </submittedName>
</protein>
<sequence length="121" mass="13144">MRTNILPSAEWALFRPDVLVPALNKGPSLYKAALTESCPQVSSTVTWRAAQEDSDTRTGSEAEGVALLLRLTFSRHPDNMKTPSVSLLLVSFWSSVTSLTLSNPCPQCPLSSVRPLSLTDL</sequence>
<keyword evidence="2" id="KW-1185">Reference proteome</keyword>
<dbReference type="Proteomes" id="UP001279410">
    <property type="component" value="Unassembled WGS sequence"/>
</dbReference>
<gene>
    <name evidence="1" type="ORF">AKAME5_002389400</name>
</gene>
<evidence type="ECO:0000313" key="2">
    <source>
        <dbReference type="Proteomes" id="UP001279410"/>
    </source>
</evidence>
<comment type="caution">
    <text evidence="1">The sequence shown here is derived from an EMBL/GenBank/DDBJ whole genome shotgun (WGS) entry which is preliminary data.</text>
</comment>
<organism evidence="1 2">
    <name type="scientific">Lates japonicus</name>
    <name type="common">Japanese lates</name>
    <dbReference type="NCBI Taxonomy" id="270547"/>
    <lineage>
        <taxon>Eukaryota</taxon>
        <taxon>Metazoa</taxon>
        <taxon>Chordata</taxon>
        <taxon>Craniata</taxon>
        <taxon>Vertebrata</taxon>
        <taxon>Euteleostomi</taxon>
        <taxon>Actinopterygii</taxon>
        <taxon>Neopterygii</taxon>
        <taxon>Teleostei</taxon>
        <taxon>Neoteleostei</taxon>
        <taxon>Acanthomorphata</taxon>
        <taxon>Carangaria</taxon>
        <taxon>Carangaria incertae sedis</taxon>
        <taxon>Centropomidae</taxon>
        <taxon>Lates</taxon>
    </lineage>
</organism>
<reference evidence="1" key="1">
    <citation type="submission" date="2022-08" db="EMBL/GenBank/DDBJ databases">
        <title>Genome sequencing of akame (Lates japonicus).</title>
        <authorList>
            <person name="Hashiguchi Y."/>
            <person name="Takahashi H."/>
        </authorList>
    </citation>
    <scope>NUCLEOTIDE SEQUENCE</scope>
    <source>
        <strain evidence="1">Kochi</strain>
    </source>
</reference>